<dbReference type="NCBIfam" id="NF004347">
    <property type="entry name" value="PRK05728.1-4"/>
    <property type="match status" value="1"/>
</dbReference>
<dbReference type="PANTHER" id="PTHR38767:SF1">
    <property type="entry name" value="DNA POLYMERASE III SUBUNIT CHI"/>
    <property type="match status" value="1"/>
</dbReference>
<dbReference type="Gene3D" id="3.40.50.10110">
    <property type="entry name" value="DNA polymerase III subunit chi"/>
    <property type="match status" value="1"/>
</dbReference>
<dbReference type="SUPFAM" id="SSF102400">
    <property type="entry name" value="DNA polymerase III chi subunit"/>
    <property type="match status" value="1"/>
</dbReference>
<name>A0AAU7JMV6_9HYPH</name>
<dbReference type="InterPro" id="IPR007459">
    <property type="entry name" value="DNA_pol3_chi"/>
</dbReference>
<dbReference type="InterPro" id="IPR036768">
    <property type="entry name" value="PolIII_chi_sf"/>
</dbReference>
<dbReference type="GO" id="GO:0003677">
    <property type="term" value="F:DNA binding"/>
    <property type="evidence" value="ECO:0007669"/>
    <property type="project" value="InterPro"/>
</dbReference>
<keyword evidence="1" id="KW-0548">Nucleotidyltransferase</keyword>
<gene>
    <name evidence="1" type="ORF">ABEG18_11550</name>
</gene>
<reference evidence="1" key="1">
    <citation type="submission" date="2024-05" db="EMBL/GenBank/DDBJ databases">
        <authorList>
            <person name="Kim S."/>
            <person name="Heo J."/>
            <person name="Choi H."/>
            <person name="Choi Y."/>
            <person name="Kwon S.-W."/>
            <person name="Kim Y."/>
        </authorList>
    </citation>
    <scope>NUCLEOTIDE SEQUENCE</scope>
    <source>
        <strain evidence="1">KACC 23698</strain>
    </source>
</reference>
<dbReference type="RefSeq" id="WP_406858596.1">
    <property type="nucleotide sequence ID" value="NZ_CP157484.1"/>
</dbReference>
<dbReference type="GO" id="GO:0006260">
    <property type="term" value="P:DNA replication"/>
    <property type="evidence" value="ECO:0007669"/>
    <property type="project" value="InterPro"/>
</dbReference>
<dbReference type="GO" id="GO:0003887">
    <property type="term" value="F:DNA-directed DNA polymerase activity"/>
    <property type="evidence" value="ECO:0007669"/>
    <property type="project" value="UniProtKB-EC"/>
</dbReference>
<evidence type="ECO:0000313" key="1">
    <source>
        <dbReference type="EMBL" id="XBO41746.1"/>
    </source>
</evidence>
<dbReference type="GO" id="GO:0032298">
    <property type="term" value="P:positive regulation of DNA-templated DNA replication initiation"/>
    <property type="evidence" value="ECO:0007669"/>
    <property type="project" value="TreeGrafter"/>
</dbReference>
<organism evidence="1">
    <name type="scientific">Alsobacter sp. KACC 23698</name>
    <dbReference type="NCBI Taxonomy" id="3149229"/>
    <lineage>
        <taxon>Bacteria</taxon>
        <taxon>Pseudomonadati</taxon>
        <taxon>Pseudomonadota</taxon>
        <taxon>Alphaproteobacteria</taxon>
        <taxon>Hyphomicrobiales</taxon>
        <taxon>Alsobacteraceae</taxon>
        <taxon>Alsobacter</taxon>
    </lineage>
</organism>
<dbReference type="Pfam" id="PF04364">
    <property type="entry name" value="DNA_pol3_chi"/>
    <property type="match status" value="1"/>
</dbReference>
<sequence>MAEVLFYHLLRQDMEAVLPQLLERSVARGWRAVVHAPSPERVAALDDHLWTFSEESFLPHASDKDPGAAREPIVITTELGNPNQAQVRFLVDGAPIPPDADAYQRLVLIFDGRDDEAVAAARVVWKSLKGRDPSAPAVELSYWQQNDTGRWERKA</sequence>
<dbReference type="AlphaFoldDB" id="A0AAU7JMV6"/>
<keyword evidence="1" id="KW-0808">Transferase</keyword>
<dbReference type="PANTHER" id="PTHR38767">
    <property type="entry name" value="DNA POLYMERASE III SUBUNIT CHI"/>
    <property type="match status" value="1"/>
</dbReference>
<accession>A0AAU7JMV6</accession>
<protein>
    <submittedName>
        <fullName evidence="1">DNA polymerase III subunit chi</fullName>
        <ecNumber evidence="1">2.7.7.7</ecNumber>
    </submittedName>
</protein>
<proteinExistence type="predicted"/>
<dbReference type="EC" id="2.7.7.7" evidence="1"/>
<dbReference type="EMBL" id="CP157484">
    <property type="protein sequence ID" value="XBO41746.1"/>
    <property type="molecule type" value="Genomic_DNA"/>
</dbReference>